<sequence length="567" mass="60578">MIQFTRKTRTLAALALSAAAIASLAPGIATAQSADAAALKQEAAADVDAHAKMIQQGVDSLFSFAEPGFQEFRSSAYLADILEKNGFKVTRGVAGIPTAFTATWGTGTGGPTIALGSDIDDLLGVSQYPGLPYAKPIVEGAPGHGEGHNSGMPMMIAAAIAAKNVMIKHHIPGRIMVWPGIAEENLASKAYFVRAGLFKDVDANIFAHVGTSFGTAYGEMGMNGMVSVEYTFKGRTAHSAGDPWDGRSALDGVELMDVAWNFRREHLPVTQRSHYVITEGGGQPNVVPGEAKVWYFFRDRTFDAVRSLYDTGNTIADAAAMATGTTVSRRILGYAAPNFGNKPMAEAAQANIEAVGMPKWTADDQAFAKAAQVNFERKVEPLHDSVDPLSTPENRPRSIGGGSDDIGDIMWTVPTITVRYPSNIPNIIGHNLTSAVAMATPIAHKGAVAGAKAVAMTVIDLMTRPQLLADAKAYFKDVQNKDQHYDPVITASDTPAIWLNAEVMKRMRPEMEKYYYKQDKYPSYLDQLGIKYPQLGTPPKTSQAPADVTDAATRPDAGAPDPSRVGG</sequence>
<dbReference type="Gene3D" id="3.40.630.10">
    <property type="entry name" value="Zn peptidases"/>
    <property type="match status" value="2"/>
</dbReference>
<protein>
    <submittedName>
        <fullName evidence="4">Amidohydrolase</fullName>
    </submittedName>
</protein>
<dbReference type="Proteomes" id="UP001589858">
    <property type="component" value="Unassembled WGS sequence"/>
</dbReference>
<evidence type="ECO:0000256" key="1">
    <source>
        <dbReference type="SAM" id="MobiDB-lite"/>
    </source>
</evidence>
<evidence type="ECO:0000259" key="3">
    <source>
        <dbReference type="Pfam" id="PF07687"/>
    </source>
</evidence>
<dbReference type="EMBL" id="JBHLTM010000026">
    <property type="protein sequence ID" value="MFC0684197.1"/>
    <property type="molecule type" value="Genomic_DNA"/>
</dbReference>
<dbReference type="Pfam" id="PF07687">
    <property type="entry name" value="M20_dimer"/>
    <property type="match status" value="1"/>
</dbReference>
<keyword evidence="5" id="KW-1185">Reference proteome</keyword>
<comment type="caution">
    <text evidence="4">The sequence shown here is derived from an EMBL/GenBank/DDBJ whole genome shotgun (WGS) entry which is preliminary data.</text>
</comment>
<dbReference type="InterPro" id="IPR017439">
    <property type="entry name" value="Amidohydrolase"/>
</dbReference>
<feature type="region of interest" description="Disordered" evidence="1">
    <location>
        <begin position="532"/>
        <end position="567"/>
    </location>
</feature>
<feature type="signal peptide" evidence="2">
    <location>
        <begin position="1"/>
        <end position="31"/>
    </location>
</feature>
<dbReference type="InterPro" id="IPR036264">
    <property type="entry name" value="Bact_exopeptidase_dim_dom"/>
</dbReference>
<reference evidence="4 5" key="1">
    <citation type="submission" date="2024-09" db="EMBL/GenBank/DDBJ databases">
        <authorList>
            <person name="Sun Q."/>
            <person name="Mori K."/>
        </authorList>
    </citation>
    <scope>NUCLEOTIDE SEQUENCE [LARGE SCALE GENOMIC DNA]</scope>
    <source>
        <strain evidence="4 5">CICC 11035S</strain>
    </source>
</reference>
<evidence type="ECO:0000313" key="4">
    <source>
        <dbReference type="EMBL" id="MFC0684197.1"/>
    </source>
</evidence>
<dbReference type="PANTHER" id="PTHR30575">
    <property type="entry name" value="PEPTIDASE M20"/>
    <property type="match status" value="1"/>
</dbReference>
<feature type="domain" description="Peptidase M20 dimerisation" evidence="3">
    <location>
        <begin position="223"/>
        <end position="313"/>
    </location>
</feature>
<dbReference type="NCBIfam" id="TIGR01891">
    <property type="entry name" value="amidohydrolases"/>
    <property type="match status" value="1"/>
</dbReference>
<dbReference type="InterPro" id="IPR011650">
    <property type="entry name" value="Peptidase_M20_dimer"/>
</dbReference>
<gene>
    <name evidence="4" type="ORF">ACFFF8_06290</name>
</gene>
<dbReference type="SUPFAM" id="SSF55031">
    <property type="entry name" value="Bacterial exopeptidase dimerisation domain"/>
    <property type="match status" value="1"/>
</dbReference>
<name>A0ABV6S4N7_9SPHN</name>
<dbReference type="SUPFAM" id="SSF53187">
    <property type="entry name" value="Zn-dependent exopeptidases"/>
    <property type="match status" value="1"/>
</dbReference>
<dbReference type="RefSeq" id="WP_267218195.1">
    <property type="nucleotide sequence ID" value="NZ_JAPCWC010000001.1"/>
</dbReference>
<dbReference type="Gene3D" id="3.30.70.360">
    <property type="match status" value="1"/>
</dbReference>
<evidence type="ECO:0000313" key="5">
    <source>
        <dbReference type="Proteomes" id="UP001589858"/>
    </source>
</evidence>
<dbReference type="InterPro" id="IPR052030">
    <property type="entry name" value="Peptidase_M20/M20A_hydrolases"/>
</dbReference>
<feature type="region of interest" description="Disordered" evidence="1">
    <location>
        <begin position="383"/>
        <end position="403"/>
    </location>
</feature>
<keyword evidence="2" id="KW-0732">Signal</keyword>
<evidence type="ECO:0000256" key="2">
    <source>
        <dbReference type="SAM" id="SignalP"/>
    </source>
</evidence>
<organism evidence="4 5">
    <name type="scientific">Novosphingobium clariflavum</name>
    <dbReference type="NCBI Taxonomy" id="2029884"/>
    <lineage>
        <taxon>Bacteria</taxon>
        <taxon>Pseudomonadati</taxon>
        <taxon>Pseudomonadota</taxon>
        <taxon>Alphaproteobacteria</taxon>
        <taxon>Sphingomonadales</taxon>
        <taxon>Sphingomonadaceae</taxon>
        <taxon>Novosphingobium</taxon>
    </lineage>
</organism>
<accession>A0ABV6S4N7</accession>
<dbReference type="PANTHER" id="PTHR30575:SF0">
    <property type="entry name" value="XAA-ARG DIPEPTIDASE"/>
    <property type="match status" value="1"/>
</dbReference>
<feature type="chain" id="PRO_5046633845" evidence="2">
    <location>
        <begin position="32"/>
        <end position="567"/>
    </location>
</feature>
<proteinExistence type="predicted"/>